<keyword evidence="2" id="KW-0645">Protease</keyword>
<evidence type="ECO:0000313" key="7">
    <source>
        <dbReference type="Proteomes" id="UP000276128"/>
    </source>
</evidence>
<name>A0A430JG23_9BACL</name>
<dbReference type="InterPro" id="IPR000064">
    <property type="entry name" value="NLP_P60_dom"/>
</dbReference>
<dbReference type="PANTHER" id="PTHR47053">
    <property type="entry name" value="MUREIN DD-ENDOPEPTIDASE MEPH-RELATED"/>
    <property type="match status" value="1"/>
</dbReference>
<dbReference type="InterPro" id="IPR051202">
    <property type="entry name" value="Peptidase_C40"/>
</dbReference>
<gene>
    <name evidence="6" type="ORF">EJQ19_09435</name>
</gene>
<organism evidence="6 7">
    <name type="scientific">Paenibacillus whitsoniae</name>
    <dbReference type="NCBI Taxonomy" id="2496558"/>
    <lineage>
        <taxon>Bacteria</taxon>
        <taxon>Bacillati</taxon>
        <taxon>Bacillota</taxon>
        <taxon>Bacilli</taxon>
        <taxon>Bacillales</taxon>
        <taxon>Paenibacillaceae</taxon>
        <taxon>Paenibacillus</taxon>
    </lineage>
</organism>
<dbReference type="OrthoDB" id="9813118at2"/>
<dbReference type="InterPro" id="IPR038765">
    <property type="entry name" value="Papain-like_cys_pep_sf"/>
</dbReference>
<dbReference type="Proteomes" id="UP000276128">
    <property type="component" value="Unassembled WGS sequence"/>
</dbReference>
<dbReference type="PROSITE" id="PS51935">
    <property type="entry name" value="NLPC_P60"/>
    <property type="match status" value="1"/>
</dbReference>
<evidence type="ECO:0000256" key="3">
    <source>
        <dbReference type="ARBA" id="ARBA00022801"/>
    </source>
</evidence>
<dbReference type="GO" id="GO:0008234">
    <property type="term" value="F:cysteine-type peptidase activity"/>
    <property type="evidence" value="ECO:0007669"/>
    <property type="project" value="UniProtKB-KW"/>
</dbReference>
<dbReference type="SUPFAM" id="SSF54001">
    <property type="entry name" value="Cysteine proteinases"/>
    <property type="match status" value="1"/>
</dbReference>
<sequence length="160" mass="16962">MVGSAWIQPHTASAATAASVTADATTLSADATSTTRADRLVATAKSYLGKVKYRYGTRDTKRLILDCSAFTQLVFSKNGISIPWGSKAQTSVGTKVSSKSKLVKGDLVMFSTSTPGKINHVGIYIGSGKFISNTTSSGVAINSIYTGYWGSRFIQGRHLK</sequence>
<comment type="similarity">
    <text evidence="1">Belongs to the peptidase C40 family.</text>
</comment>
<dbReference type="GO" id="GO:0006508">
    <property type="term" value="P:proteolysis"/>
    <property type="evidence" value="ECO:0007669"/>
    <property type="project" value="UniProtKB-KW"/>
</dbReference>
<evidence type="ECO:0000256" key="1">
    <source>
        <dbReference type="ARBA" id="ARBA00007074"/>
    </source>
</evidence>
<keyword evidence="7" id="KW-1185">Reference proteome</keyword>
<keyword evidence="3" id="KW-0378">Hydrolase</keyword>
<evidence type="ECO:0000256" key="2">
    <source>
        <dbReference type="ARBA" id="ARBA00022670"/>
    </source>
</evidence>
<feature type="domain" description="NlpC/P60" evidence="5">
    <location>
        <begin position="34"/>
        <end position="160"/>
    </location>
</feature>
<evidence type="ECO:0000313" key="6">
    <source>
        <dbReference type="EMBL" id="RTE10007.1"/>
    </source>
</evidence>
<proteinExistence type="inferred from homology"/>
<dbReference type="PANTHER" id="PTHR47053:SF1">
    <property type="entry name" value="MUREIN DD-ENDOPEPTIDASE MEPH-RELATED"/>
    <property type="match status" value="1"/>
</dbReference>
<dbReference type="AlphaFoldDB" id="A0A430JG23"/>
<dbReference type="EMBL" id="RXHU01000024">
    <property type="protein sequence ID" value="RTE10007.1"/>
    <property type="molecule type" value="Genomic_DNA"/>
</dbReference>
<reference evidence="6 7" key="1">
    <citation type="submission" date="2018-12" db="EMBL/GenBank/DDBJ databases">
        <title>Bacillus ochoae sp. nov., Paenibacillus whitsoniae sp. nov., Paenibacillus spiritus sp. nov. Isolated from the Mars Exploration Rover during spacecraft assembly.</title>
        <authorList>
            <person name="Seuylemezian A."/>
            <person name="Vaishampayan P."/>
        </authorList>
    </citation>
    <scope>NUCLEOTIDE SEQUENCE [LARGE SCALE GENOMIC DNA]</scope>
    <source>
        <strain evidence="6 7">MER 54</strain>
    </source>
</reference>
<dbReference type="Gene3D" id="3.90.1720.10">
    <property type="entry name" value="endopeptidase domain like (from Nostoc punctiforme)"/>
    <property type="match status" value="1"/>
</dbReference>
<accession>A0A430JG23</accession>
<dbReference type="Pfam" id="PF00877">
    <property type="entry name" value="NLPC_P60"/>
    <property type="match status" value="1"/>
</dbReference>
<evidence type="ECO:0000259" key="5">
    <source>
        <dbReference type="PROSITE" id="PS51935"/>
    </source>
</evidence>
<protein>
    <submittedName>
        <fullName evidence="6">NlpC/P60 family protein</fullName>
    </submittedName>
</protein>
<evidence type="ECO:0000256" key="4">
    <source>
        <dbReference type="ARBA" id="ARBA00022807"/>
    </source>
</evidence>
<comment type="caution">
    <text evidence="6">The sequence shown here is derived from an EMBL/GenBank/DDBJ whole genome shotgun (WGS) entry which is preliminary data.</text>
</comment>
<keyword evidence="4" id="KW-0788">Thiol protease</keyword>